<dbReference type="OrthoDB" id="588261at2759"/>
<dbReference type="SUPFAM" id="SSF81343">
    <property type="entry name" value="Fumarate reductase respiratory complex transmembrane subunits"/>
    <property type="match status" value="1"/>
</dbReference>
<dbReference type="InterPro" id="IPR000701">
    <property type="entry name" value="SuccDH_FuR_B_TM-su"/>
</dbReference>
<keyword evidence="7" id="KW-0472">Membrane</keyword>
<dbReference type="Pfam" id="PF01127">
    <property type="entry name" value="Sdh_cyt"/>
    <property type="match status" value="1"/>
</dbReference>
<dbReference type="GO" id="GO:0016020">
    <property type="term" value="C:membrane"/>
    <property type="evidence" value="ECO:0007669"/>
    <property type="project" value="UniProtKB-SubCell"/>
</dbReference>
<dbReference type="GO" id="GO:0009055">
    <property type="term" value="F:electron transfer activity"/>
    <property type="evidence" value="ECO:0007669"/>
    <property type="project" value="InterPro"/>
</dbReference>
<keyword evidence="5" id="KW-1133">Transmembrane helix</keyword>
<organism evidence="8 9">
    <name type="scientific">Pararge aegeria aegeria</name>
    <dbReference type="NCBI Taxonomy" id="348720"/>
    <lineage>
        <taxon>Eukaryota</taxon>
        <taxon>Metazoa</taxon>
        <taxon>Ecdysozoa</taxon>
        <taxon>Arthropoda</taxon>
        <taxon>Hexapoda</taxon>
        <taxon>Insecta</taxon>
        <taxon>Pterygota</taxon>
        <taxon>Neoptera</taxon>
        <taxon>Endopterygota</taxon>
        <taxon>Lepidoptera</taxon>
        <taxon>Glossata</taxon>
        <taxon>Ditrysia</taxon>
        <taxon>Papilionoidea</taxon>
        <taxon>Nymphalidae</taxon>
        <taxon>Satyrinae</taxon>
        <taxon>Satyrini</taxon>
        <taxon>Parargina</taxon>
        <taxon>Pararge</taxon>
    </lineage>
</organism>
<evidence type="ECO:0000256" key="1">
    <source>
        <dbReference type="ARBA" id="ARBA00004370"/>
    </source>
</evidence>
<comment type="caution">
    <text evidence="8">The sequence shown here is derived from an EMBL/GenBank/DDBJ whole genome shotgun (WGS) entry which is preliminary data.</text>
</comment>
<proteinExistence type="predicted"/>
<keyword evidence="3" id="KW-0812">Transmembrane</keyword>
<dbReference type="InterPro" id="IPR014314">
    <property type="entry name" value="Succ_DH_cytb556"/>
</dbReference>
<keyword evidence="4" id="KW-0479">Metal-binding</keyword>
<keyword evidence="6" id="KW-0408">Iron</keyword>
<reference evidence="8" key="1">
    <citation type="submission" date="2022-03" db="EMBL/GenBank/DDBJ databases">
        <authorList>
            <person name="Lindestad O."/>
        </authorList>
    </citation>
    <scope>NUCLEOTIDE SEQUENCE</scope>
</reference>
<dbReference type="AlphaFoldDB" id="A0A8S4QQG1"/>
<sequence>WFVPSTSFIHGSSVNKNSCGCGGSVPSAKAKHQIEYKSYQPLVYTCHDAKNMKLNRPMSPHLTIYAPTLPAMTSIVQRATGSETAGPISMKLSENLRIDLASNPVKFGDDPSTPIFELSNCQIQLLFTMMIFYCWAYIGRENDLHPLEKRIEENE</sequence>
<evidence type="ECO:0000256" key="4">
    <source>
        <dbReference type="ARBA" id="ARBA00022723"/>
    </source>
</evidence>
<dbReference type="EMBL" id="CAKXAJ010018389">
    <property type="protein sequence ID" value="CAH2217677.1"/>
    <property type="molecule type" value="Genomic_DNA"/>
</dbReference>
<evidence type="ECO:0000313" key="8">
    <source>
        <dbReference type="EMBL" id="CAH2217677.1"/>
    </source>
</evidence>
<keyword evidence="2" id="KW-0349">Heme</keyword>
<dbReference type="Gene3D" id="1.20.1300.10">
    <property type="entry name" value="Fumarate reductase/succinate dehydrogenase, transmembrane subunit"/>
    <property type="match status" value="1"/>
</dbReference>
<evidence type="ECO:0000256" key="7">
    <source>
        <dbReference type="ARBA" id="ARBA00023136"/>
    </source>
</evidence>
<keyword evidence="9" id="KW-1185">Reference proteome</keyword>
<dbReference type="InterPro" id="IPR034804">
    <property type="entry name" value="SQR/QFR_C/D"/>
</dbReference>
<evidence type="ECO:0000256" key="6">
    <source>
        <dbReference type="ARBA" id="ARBA00023004"/>
    </source>
</evidence>
<feature type="non-terminal residue" evidence="8">
    <location>
        <position position="1"/>
    </location>
</feature>
<accession>A0A8S4QQG1</accession>
<dbReference type="GO" id="GO:0006099">
    <property type="term" value="P:tricarboxylic acid cycle"/>
    <property type="evidence" value="ECO:0007669"/>
    <property type="project" value="InterPro"/>
</dbReference>
<protein>
    <submittedName>
        <fullName evidence="8">Jg23959 protein</fullName>
    </submittedName>
</protein>
<dbReference type="GO" id="GO:0006121">
    <property type="term" value="P:mitochondrial electron transport, succinate to ubiquinone"/>
    <property type="evidence" value="ECO:0007669"/>
    <property type="project" value="TreeGrafter"/>
</dbReference>
<dbReference type="PANTHER" id="PTHR10978">
    <property type="entry name" value="SUCCINATE DEHYDROGENASE CYTOCHROME B560 SUBUNIT"/>
    <property type="match status" value="1"/>
</dbReference>
<dbReference type="GO" id="GO:0005739">
    <property type="term" value="C:mitochondrion"/>
    <property type="evidence" value="ECO:0007669"/>
    <property type="project" value="GOC"/>
</dbReference>
<name>A0A8S4QQG1_9NEOP</name>
<dbReference type="PANTHER" id="PTHR10978:SF5">
    <property type="entry name" value="SUCCINATE DEHYDROGENASE CYTOCHROME B560 SUBUNIT, MITOCHONDRIAL"/>
    <property type="match status" value="1"/>
</dbReference>
<gene>
    <name evidence="8" type="primary">jg23959</name>
    <name evidence="8" type="ORF">PAEG_LOCUS5560</name>
</gene>
<dbReference type="Proteomes" id="UP000838756">
    <property type="component" value="Unassembled WGS sequence"/>
</dbReference>
<evidence type="ECO:0000256" key="3">
    <source>
        <dbReference type="ARBA" id="ARBA00022692"/>
    </source>
</evidence>
<evidence type="ECO:0000256" key="2">
    <source>
        <dbReference type="ARBA" id="ARBA00022617"/>
    </source>
</evidence>
<dbReference type="GO" id="GO:0046872">
    <property type="term" value="F:metal ion binding"/>
    <property type="evidence" value="ECO:0007669"/>
    <property type="project" value="UniProtKB-KW"/>
</dbReference>
<comment type="subcellular location">
    <subcellularLocation>
        <location evidence="1">Membrane</location>
    </subcellularLocation>
</comment>
<evidence type="ECO:0000256" key="5">
    <source>
        <dbReference type="ARBA" id="ARBA00022989"/>
    </source>
</evidence>
<evidence type="ECO:0000313" key="9">
    <source>
        <dbReference type="Proteomes" id="UP000838756"/>
    </source>
</evidence>